<feature type="transmembrane region" description="Helical" evidence="7">
    <location>
        <begin position="20"/>
        <end position="37"/>
    </location>
</feature>
<evidence type="ECO:0000256" key="3">
    <source>
        <dbReference type="ARBA" id="ARBA00022679"/>
    </source>
</evidence>
<feature type="transmembrane region" description="Helical" evidence="7">
    <location>
        <begin position="65"/>
        <end position="84"/>
    </location>
</feature>
<dbReference type="PANTHER" id="PTHR30443:SF2">
    <property type="entry name" value="PHOSPHOETHANOLAMINE TRANSFERASE EPTC"/>
    <property type="match status" value="1"/>
</dbReference>
<feature type="domain" description="Sulfatase N-terminal" evidence="8">
    <location>
        <begin position="234"/>
        <end position="450"/>
    </location>
</feature>
<sequence length="536" mass="61165">MSKSVDYIKQAGNFLYKYKFTILCLAYFCTISVLALYIVSKPALINALSFILVLNILAKTRYTLWLSLILSVIVSFDAYFAFVYSNQMSIGTMASVLETNASEAFGVMSEAIFAALGCLAASTFLILMSQRELKESKFPRKISVILLLGYWIIIMPAICYWKVKSLKWENFIETFPVIGTNAVIAANFPLVYIDISTFIAYQHERYQMKQFLRLEKRMPAGITFDESKDSPEKIFFIIGESASRSHYSLYGYKEKTSPFFDSLALVQPKVLDYYNAYSPASITRDALRIILSFSTPNDIKPFFENFSIIDMANKAGYETIWLSNQDKLGESDSYIGFVSANASQSMYEKAIIREDFTLLDHLKETYSPDKKQFFVIHLNGSHVPYGERYDDVDERALPGSKTKTREYDRSIHHTDRLLRSIYQIMKRNNSSVLYYFSDHAELVEGGGHGVLVMDHNLFDTPLVTINNSPVPVDSIVRRYADPDTSLINSSNSIFIISEIMGYNVSDENVKKAVEDGKYIFHVDKNAYLYKDLLLDQ</sequence>
<dbReference type="EMBL" id="JBHSGN010000010">
    <property type="protein sequence ID" value="MFC4672391.1"/>
    <property type="molecule type" value="Genomic_DNA"/>
</dbReference>
<keyword evidence="4 7" id="KW-0812">Transmembrane</keyword>
<feature type="transmembrane region" description="Helical" evidence="7">
    <location>
        <begin position="142"/>
        <end position="163"/>
    </location>
</feature>
<evidence type="ECO:0000259" key="8">
    <source>
        <dbReference type="Pfam" id="PF00884"/>
    </source>
</evidence>
<feature type="transmembrane region" description="Helical" evidence="7">
    <location>
        <begin position="104"/>
        <end position="130"/>
    </location>
</feature>
<dbReference type="SUPFAM" id="SSF53649">
    <property type="entry name" value="Alkaline phosphatase-like"/>
    <property type="match status" value="1"/>
</dbReference>
<evidence type="ECO:0000256" key="5">
    <source>
        <dbReference type="ARBA" id="ARBA00022989"/>
    </source>
</evidence>
<organism evidence="9 10">
    <name type="scientific">Dysgonomonas termitidis</name>
    <dbReference type="NCBI Taxonomy" id="1516126"/>
    <lineage>
        <taxon>Bacteria</taxon>
        <taxon>Pseudomonadati</taxon>
        <taxon>Bacteroidota</taxon>
        <taxon>Bacteroidia</taxon>
        <taxon>Bacteroidales</taxon>
        <taxon>Dysgonomonadaceae</taxon>
        <taxon>Dysgonomonas</taxon>
    </lineage>
</organism>
<dbReference type="PANTHER" id="PTHR30443">
    <property type="entry name" value="INNER MEMBRANE PROTEIN"/>
    <property type="match status" value="1"/>
</dbReference>
<evidence type="ECO:0000313" key="10">
    <source>
        <dbReference type="Proteomes" id="UP001596023"/>
    </source>
</evidence>
<comment type="caution">
    <text evidence="9">The sequence shown here is derived from an EMBL/GenBank/DDBJ whole genome shotgun (WGS) entry which is preliminary data.</text>
</comment>
<accession>A0ABV9KS34</accession>
<keyword evidence="2" id="KW-1003">Cell membrane</keyword>
<proteinExistence type="predicted"/>
<evidence type="ECO:0000256" key="6">
    <source>
        <dbReference type="ARBA" id="ARBA00023136"/>
    </source>
</evidence>
<evidence type="ECO:0000256" key="1">
    <source>
        <dbReference type="ARBA" id="ARBA00004651"/>
    </source>
</evidence>
<protein>
    <submittedName>
        <fullName evidence="9">Sulfatase-like hydrolase/transferase</fullName>
    </submittedName>
</protein>
<dbReference type="RefSeq" id="WP_379993566.1">
    <property type="nucleotide sequence ID" value="NZ_JBHSGN010000010.1"/>
</dbReference>
<keyword evidence="5 7" id="KW-1133">Transmembrane helix</keyword>
<evidence type="ECO:0000256" key="7">
    <source>
        <dbReference type="SAM" id="Phobius"/>
    </source>
</evidence>
<evidence type="ECO:0000313" key="9">
    <source>
        <dbReference type="EMBL" id="MFC4672391.1"/>
    </source>
</evidence>
<name>A0ABV9KS34_9BACT</name>
<comment type="subcellular location">
    <subcellularLocation>
        <location evidence="1">Cell membrane</location>
        <topology evidence="1">Multi-pass membrane protein</topology>
    </subcellularLocation>
</comment>
<dbReference type="CDD" id="cd16017">
    <property type="entry name" value="LptA"/>
    <property type="match status" value="1"/>
</dbReference>
<dbReference type="InterPro" id="IPR058130">
    <property type="entry name" value="PEA_transf_C"/>
</dbReference>
<evidence type="ECO:0000256" key="4">
    <source>
        <dbReference type="ARBA" id="ARBA00022692"/>
    </source>
</evidence>
<dbReference type="Proteomes" id="UP001596023">
    <property type="component" value="Unassembled WGS sequence"/>
</dbReference>
<dbReference type="Pfam" id="PF00884">
    <property type="entry name" value="Sulfatase"/>
    <property type="match status" value="1"/>
</dbReference>
<feature type="transmembrane region" description="Helical" evidence="7">
    <location>
        <begin position="175"/>
        <end position="201"/>
    </location>
</feature>
<dbReference type="InterPro" id="IPR040423">
    <property type="entry name" value="PEA_transferase"/>
</dbReference>
<reference evidence="10" key="1">
    <citation type="journal article" date="2019" name="Int. J. Syst. Evol. Microbiol.">
        <title>The Global Catalogue of Microorganisms (GCM) 10K type strain sequencing project: providing services to taxonomists for standard genome sequencing and annotation.</title>
        <authorList>
            <consortium name="The Broad Institute Genomics Platform"/>
            <consortium name="The Broad Institute Genome Sequencing Center for Infectious Disease"/>
            <person name="Wu L."/>
            <person name="Ma J."/>
        </authorList>
    </citation>
    <scope>NUCLEOTIDE SEQUENCE [LARGE SCALE GENOMIC DNA]</scope>
    <source>
        <strain evidence="10">CCUG 66188</strain>
    </source>
</reference>
<dbReference type="InterPro" id="IPR000917">
    <property type="entry name" value="Sulfatase_N"/>
</dbReference>
<gene>
    <name evidence="9" type="ORF">ACFO6W_01660</name>
</gene>
<dbReference type="InterPro" id="IPR017850">
    <property type="entry name" value="Alkaline_phosphatase_core_sf"/>
</dbReference>
<dbReference type="Gene3D" id="3.40.720.10">
    <property type="entry name" value="Alkaline Phosphatase, subunit A"/>
    <property type="match status" value="1"/>
</dbReference>
<evidence type="ECO:0000256" key="2">
    <source>
        <dbReference type="ARBA" id="ARBA00022475"/>
    </source>
</evidence>
<keyword evidence="6 7" id="KW-0472">Membrane</keyword>
<keyword evidence="3" id="KW-0808">Transferase</keyword>
<keyword evidence="10" id="KW-1185">Reference proteome</keyword>